<sequence length="472" mass="54737">MYTNSLPIPCSCAIRSHFRWGVPIRKGFMKHIPGTELPNLTVEGNFMPFELFLAITFLELYSLYRYFTILFYAPDRKNWITGLAYTVAGGIIFFSSVSFLPVLITGLLLFSIFLLISLLYSAPMKYRVLFSFLYLLLGFIAEWLSYQLILFFQGLENTIDLTISETRFLLLAASSLMMLYFIIILQLIKCRRYACQLEKASYFAVLCVILFNFIILKTTFFYAHRNWLYPFSVIGIIGINFLIVFLFNRLMEKKRLGDESRRLLKQIEYHRSNGEKTAHSFKSMKRILHDTKKHVVFIRACIQEQRDEEAIAHLNQMLEHMNSAYLRVTTGNLVIDALVSHSLQIAYDSSITMKYDIRIDASDIFLDRYDLCIVLGNVLDNAIEAAQLVSQKEDRFIHLNISSNSQALFIQVINARRGQNRFLERTCKDNPHLHGIGLSNIQRVAKKYGGYLQTRPGNRRFDTIVVLPFIKD</sequence>
<feature type="domain" description="Sensor histidine kinase NatK-like C-terminal" evidence="2">
    <location>
        <begin position="369"/>
        <end position="467"/>
    </location>
</feature>
<dbReference type="EMBL" id="QYZD01000004">
    <property type="protein sequence ID" value="RJG25307.1"/>
    <property type="molecule type" value="Genomic_DNA"/>
</dbReference>
<dbReference type="Pfam" id="PF14501">
    <property type="entry name" value="HATPase_c_5"/>
    <property type="match status" value="1"/>
</dbReference>
<gene>
    <name evidence="3" type="ORF">DQX05_07645</name>
</gene>
<dbReference type="InterPro" id="IPR032834">
    <property type="entry name" value="NatK-like_C"/>
</dbReference>
<dbReference type="GO" id="GO:0042802">
    <property type="term" value="F:identical protein binding"/>
    <property type="evidence" value="ECO:0007669"/>
    <property type="project" value="TreeGrafter"/>
</dbReference>
<feature type="transmembrane region" description="Helical" evidence="1">
    <location>
        <begin position="167"/>
        <end position="188"/>
    </location>
</feature>
<keyword evidence="1" id="KW-1133">Transmembrane helix</keyword>
<keyword evidence="3" id="KW-0067">ATP-binding</keyword>
<feature type="transmembrane region" description="Helical" evidence="1">
    <location>
        <begin position="46"/>
        <end position="67"/>
    </location>
</feature>
<feature type="transmembrane region" description="Helical" evidence="1">
    <location>
        <begin position="200"/>
        <end position="221"/>
    </location>
</feature>
<keyword evidence="1" id="KW-0812">Transmembrane</keyword>
<dbReference type="OrthoDB" id="3173688at2"/>
<comment type="caution">
    <text evidence="3">The sequence shown here is derived from an EMBL/GenBank/DDBJ whole genome shotgun (WGS) entry which is preliminary data.</text>
</comment>
<evidence type="ECO:0000256" key="1">
    <source>
        <dbReference type="SAM" id="Phobius"/>
    </source>
</evidence>
<dbReference type="Gene3D" id="3.30.565.10">
    <property type="entry name" value="Histidine kinase-like ATPase, C-terminal domain"/>
    <property type="match status" value="1"/>
</dbReference>
<feature type="transmembrane region" description="Helical" evidence="1">
    <location>
        <begin position="227"/>
        <end position="247"/>
    </location>
</feature>
<dbReference type="PANTHER" id="PTHR40448:SF1">
    <property type="entry name" value="TWO-COMPONENT SENSOR HISTIDINE KINASE"/>
    <property type="match status" value="1"/>
</dbReference>
<reference evidence="3 4" key="1">
    <citation type="submission" date="2018-09" db="EMBL/GenBank/DDBJ databases">
        <title>Paenibacillus SK2017-BO5.</title>
        <authorList>
            <person name="Piskunova J.V."/>
            <person name="Dubiley S.A."/>
            <person name="Severinov K.V."/>
        </authorList>
    </citation>
    <scope>NUCLEOTIDE SEQUENCE [LARGE SCALE GENOMIC DNA]</scope>
    <source>
        <strain evidence="3 4">BO5</strain>
    </source>
</reference>
<evidence type="ECO:0000313" key="4">
    <source>
        <dbReference type="Proteomes" id="UP000266177"/>
    </source>
</evidence>
<dbReference type="CDD" id="cd16935">
    <property type="entry name" value="HATPase_AgrC-ComD-like"/>
    <property type="match status" value="1"/>
</dbReference>
<feature type="transmembrane region" description="Helical" evidence="1">
    <location>
        <begin position="102"/>
        <end position="120"/>
    </location>
</feature>
<keyword evidence="1" id="KW-0472">Membrane</keyword>
<organism evidence="3 4">
    <name type="scientific">Paenibacillus thiaminolyticus</name>
    <name type="common">Bacillus thiaminolyticus</name>
    <dbReference type="NCBI Taxonomy" id="49283"/>
    <lineage>
        <taxon>Bacteria</taxon>
        <taxon>Bacillati</taxon>
        <taxon>Bacillota</taxon>
        <taxon>Bacilli</taxon>
        <taxon>Bacillales</taxon>
        <taxon>Paenibacillaceae</taxon>
        <taxon>Paenibacillus</taxon>
    </lineage>
</organism>
<dbReference type="AlphaFoldDB" id="A0A3A3GKC4"/>
<proteinExistence type="predicted"/>
<feature type="transmembrane region" description="Helical" evidence="1">
    <location>
        <begin position="79"/>
        <end position="96"/>
    </location>
</feature>
<protein>
    <submittedName>
        <fullName evidence="3">ATP-binding protein</fullName>
    </submittedName>
</protein>
<name>A0A3A3GKC4_PANTH</name>
<evidence type="ECO:0000259" key="2">
    <source>
        <dbReference type="Pfam" id="PF14501"/>
    </source>
</evidence>
<feature type="transmembrane region" description="Helical" evidence="1">
    <location>
        <begin position="132"/>
        <end position="155"/>
    </location>
</feature>
<dbReference type="PANTHER" id="PTHR40448">
    <property type="entry name" value="TWO-COMPONENT SENSOR HISTIDINE KINASE"/>
    <property type="match status" value="1"/>
</dbReference>
<dbReference type="GO" id="GO:0005524">
    <property type="term" value="F:ATP binding"/>
    <property type="evidence" value="ECO:0007669"/>
    <property type="project" value="UniProtKB-KW"/>
</dbReference>
<dbReference type="SUPFAM" id="SSF55874">
    <property type="entry name" value="ATPase domain of HSP90 chaperone/DNA topoisomerase II/histidine kinase"/>
    <property type="match status" value="1"/>
</dbReference>
<keyword evidence="3" id="KW-0547">Nucleotide-binding</keyword>
<dbReference type="Proteomes" id="UP000266177">
    <property type="component" value="Unassembled WGS sequence"/>
</dbReference>
<evidence type="ECO:0000313" key="3">
    <source>
        <dbReference type="EMBL" id="RJG25307.1"/>
    </source>
</evidence>
<dbReference type="InterPro" id="IPR036890">
    <property type="entry name" value="HATPase_C_sf"/>
</dbReference>
<accession>A0A3A3GKC4</accession>